<dbReference type="Gene3D" id="3.40.190.290">
    <property type="match status" value="1"/>
</dbReference>
<evidence type="ECO:0000259" key="5">
    <source>
        <dbReference type="PROSITE" id="PS50931"/>
    </source>
</evidence>
<comment type="caution">
    <text evidence="6">The sequence shown here is derived from an EMBL/GenBank/DDBJ whole genome shotgun (WGS) entry which is preliminary data.</text>
</comment>
<dbReference type="EMBL" id="BLJN01000004">
    <property type="protein sequence ID" value="GFE82348.1"/>
    <property type="molecule type" value="Genomic_DNA"/>
</dbReference>
<name>A0A829YHQ9_9GAMM</name>
<evidence type="ECO:0000256" key="2">
    <source>
        <dbReference type="ARBA" id="ARBA00023015"/>
    </source>
</evidence>
<dbReference type="Gene3D" id="1.10.10.10">
    <property type="entry name" value="Winged helix-like DNA-binding domain superfamily/Winged helix DNA-binding domain"/>
    <property type="match status" value="1"/>
</dbReference>
<organism evidence="6 7">
    <name type="scientific">Steroidobacter agaridevorans</name>
    <dbReference type="NCBI Taxonomy" id="2695856"/>
    <lineage>
        <taxon>Bacteria</taxon>
        <taxon>Pseudomonadati</taxon>
        <taxon>Pseudomonadota</taxon>
        <taxon>Gammaproteobacteria</taxon>
        <taxon>Steroidobacterales</taxon>
        <taxon>Steroidobacteraceae</taxon>
        <taxon>Steroidobacter</taxon>
    </lineage>
</organism>
<dbReference type="GO" id="GO:0043565">
    <property type="term" value="F:sequence-specific DNA binding"/>
    <property type="evidence" value="ECO:0007669"/>
    <property type="project" value="TreeGrafter"/>
</dbReference>
<accession>A0A829YHQ9</accession>
<keyword evidence="7" id="KW-1185">Reference proteome</keyword>
<dbReference type="InterPro" id="IPR005119">
    <property type="entry name" value="LysR_subst-bd"/>
</dbReference>
<evidence type="ECO:0000313" key="7">
    <source>
        <dbReference type="Proteomes" id="UP000445000"/>
    </source>
</evidence>
<dbReference type="PANTHER" id="PTHR30537">
    <property type="entry name" value="HTH-TYPE TRANSCRIPTIONAL REGULATOR"/>
    <property type="match status" value="1"/>
</dbReference>
<dbReference type="CDD" id="cd08422">
    <property type="entry name" value="PBP2_CrgA_like"/>
    <property type="match status" value="1"/>
</dbReference>
<dbReference type="Pfam" id="PF03466">
    <property type="entry name" value="LysR_substrate"/>
    <property type="match status" value="1"/>
</dbReference>
<reference evidence="7" key="1">
    <citation type="submission" date="2020-01" db="EMBL/GenBank/DDBJ databases">
        <title>'Steroidobacter agaridevorans' sp. nov., agar-degrading bacteria isolated from rhizosphere soils.</title>
        <authorList>
            <person name="Ikenaga M."/>
            <person name="Kataoka M."/>
            <person name="Murouchi A."/>
            <person name="Katsuragi S."/>
            <person name="Sakai M."/>
        </authorList>
    </citation>
    <scope>NUCLEOTIDE SEQUENCE [LARGE SCALE GENOMIC DNA]</scope>
    <source>
        <strain evidence="7">YU21-B</strain>
    </source>
</reference>
<sequence length="297" mass="32092">MSRIEDFEAFIAIVENGSLTAAAASLQRSLQSVSRSLAALEEDVGIELLQRTTRGSSASEAGLDFYERVKPAIAGLNEAKLAAARGIAEPAGELRITAPVLFGPSYLVPILADFMSQHPQVRVDLDLSDAFVDLAANKLDVAIRIGDLPDSSLRARRLGALRRVVFAAPSYLERHGIPQHPSDLARHSCVVRTVDSRPGLWRFNVDGKPHSVVVQGAFRSNTMSAIYAAVTHGLGLGYSPLWPIKELVDTGKVRIVLEAFEPTPVPIHGLWQDSGSVPAKIRSFIDFLASRLRLGGL</sequence>
<dbReference type="GO" id="GO:0003700">
    <property type="term" value="F:DNA-binding transcription factor activity"/>
    <property type="evidence" value="ECO:0007669"/>
    <property type="project" value="InterPro"/>
</dbReference>
<evidence type="ECO:0000256" key="1">
    <source>
        <dbReference type="ARBA" id="ARBA00009437"/>
    </source>
</evidence>
<dbReference type="GO" id="GO:0006351">
    <property type="term" value="P:DNA-templated transcription"/>
    <property type="evidence" value="ECO:0007669"/>
    <property type="project" value="TreeGrafter"/>
</dbReference>
<evidence type="ECO:0000256" key="4">
    <source>
        <dbReference type="ARBA" id="ARBA00023163"/>
    </source>
</evidence>
<evidence type="ECO:0000256" key="3">
    <source>
        <dbReference type="ARBA" id="ARBA00023125"/>
    </source>
</evidence>
<gene>
    <name evidence="6" type="ORF">GCM10011487_43480</name>
</gene>
<dbReference type="InterPro" id="IPR000847">
    <property type="entry name" value="LysR_HTH_N"/>
</dbReference>
<comment type="similarity">
    <text evidence="1">Belongs to the LysR transcriptional regulatory family.</text>
</comment>
<dbReference type="InterPro" id="IPR058163">
    <property type="entry name" value="LysR-type_TF_proteobact-type"/>
</dbReference>
<dbReference type="PROSITE" id="PS50931">
    <property type="entry name" value="HTH_LYSR"/>
    <property type="match status" value="1"/>
</dbReference>
<dbReference type="AlphaFoldDB" id="A0A829YHQ9"/>
<feature type="domain" description="HTH lysR-type" evidence="5">
    <location>
        <begin position="1"/>
        <end position="59"/>
    </location>
</feature>
<dbReference type="SUPFAM" id="SSF53850">
    <property type="entry name" value="Periplasmic binding protein-like II"/>
    <property type="match status" value="1"/>
</dbReference>
<evidence type="ECO:0000313" key="6">
    <source>
        <dbReference type="EMBL" id="GFE82348.1"/>
    </source>
</evidence>
<proteinExistence type="inferred from homology"/>
<dbReference type="SUPFAM" id="SSF46785">
    <property type="entry name" value="Winged helix' DNA-binding domain"/>
    <property type="match status" value="1"/>
</dbReference>
<dbReference type="InterPro" id="IPR036390">
    <property type="entry name" value="WH_DNA-bd_sf"/>
</dbReference>
<dbReference type="Proteomes" id="UP000445000">
    <property type="component" value="Unassembled WGS sequence"/>
</dbReference>
<dbReference type="RefSeq" id="WP_161814000.1">
    <property type="nucleotide sequence ID" value="NZ_BLJN01000004.1"/>
</dbReference>
<keyword evidence="4" id="KW-0804">Transcription</keyword>
<dbReference type="InterPro" id="IPR036388">
    <property type="entry name" value="WH-like_DNA-bd_sf"/>
</dbReference>
<keyword evidence="2" id="KW-0805">Transcription regulation</keyword>
<dbReference type="PANTHER" id="PTHR30537:SF5">
    <property type="entry name" value="HTH-TYPE TRANSCRIPTIONAL ACTIVATOR TTDR-RELATED"/>
    <property type="match status" value="1"/>
</dbReference>
<keyword evidence="3" id="KW-0238">DNA-binding</keyword>
<protein>
    <submittedName>
        <fullName evidence="6">Transcriptional regulator</fullName>
    </submittedName>
</protein>
<dbReference type="Pfam" id="PF00126">
    <property type="entry name" value="HTH_1"/>
    <property type="match status" value="1"/>
</dbReference>